<dbReference type="AlphaFoldDB" id="A0A0U3EKT4"/>
<reference evidence="3 4" key="1">
    <citation type="submission" date="2015-10" db="EMBL/GenBank/DDBJ databases">
        <title>The world's first case of liver abscess caused by Pannonibacter phragmitetus.</title>
        <authorList>
            <person name="Ming D."/>
            <person name="Wang M."/>
            <person name="Zhou Y."/>
            <person name="Jiang T."/>
            <person name="Hu S."/>
        </authorList>
    </citation>
    <scope>NUCLEOTIDE SEQUENCE [LARGE SCALE GENOMIC DNA]</scope>
    <source>
        <strain evidence="3 4">31801</strain>
    </source>
</reference>
<dbReference type="RefSeq" id="WP_058898352.1">
    <property type="nucleotide sequence ID" value="NZ_CP013068.1"/>
</dbReference>
<dbReference type="Pfam" id="PF01757">
    <property type="entry name" value="Acyl_transf_3"/>
    <property type="match status" value="1"/>
</dbReference>
<feature type="transmembrane region" description="Helical" evidence="1">
    <location>
        <begin position="159"/>
        <end position="177"/>
    </location>
</feature>
<evidence type="ECO:0000313" key="4">
    <source>
        <dbReference type="Proteomes" id="UP000064921"/>
    </source>
</evidence>
<feature type="transmembrane region" description="Helical" evidence="1">
    <location>
        <begin position="105"/>
        <end position="122"/>
    </location>
</feature>
<dbReference type="PANTHER" id="PTHR23028:SF53">
    <property type="entry name" value="ACYL_TRANSF_3 DOMAIN-CONTAINING PROTEIN"/>
    <property type="match status" value="1"/>
</dbReference>
<evidence type="ECO:0000313" key="3">
    <source>
        <dbReference type="EMBL" id="ALV26687.1"/>
    </source>
</evidence>
<feature type="transmembrane region" description="Helical" evidence="1">
    <location>
        <begin position="228"/>
        <end position="255"/>
    </location>
</feature>
<dbReference type="STRING" id="121719.APZ00_06005"/>
<proteinExistence type="predicted"/>
<dbReference type="KEGG" id="pphr:APZ00_06005"/>
<name>A0A0U3EKT4_9HYPH</name>
<gene>
    <name evidence="3" type="ORF">APZ00_06005</name>
</gene>
<feature type="transmembrane region" description="Helical" evidence="1">
    <location>
        <begin position="189"/>
        <end position="208"/>
    </location>
</feature>
<evidence type="ECO:0000259" key="2">
    <source>
        <dbReference type="Pfam" id="PF01757"/>
    </source>
</evidence>
<dbReference type="PANTHER" id="PTHR23028">
    <property type="entry name" value="ACETYLTRANSFERASE"/>
    <property type="match status" value="1"/>
</dbReference>
<feature type="transmembrane region" description="Helical" evidence="1">
    <location>
        <begin position="82"/>
        <end position="99"/>
    </location>
</feature>
<dbReference type="Proteomes" id="UP000064921">
    <property type="component" value="Chromosome"/>
</dbReference>
<keyword evidence="1" id="KW-0472">Membrane</keyword>
<keyword evidence="1" id="KW-0812">Transmembrane</keyword>
<feature type="transmembrane region" description="Helical" evidence="1">
    <location>
        <begin position="267"/>
        <end position="288"/>
    </location>
</feature>
<keyword evidence="1" id="KW-1133">Transmembrane helix</keyword>
<sequence length="336" mass="38285">MQKNRLPYLDGLRGIAALLVFMIHAGGWGLRELGSIGNSIADHGKYGVTIFFVVSAYSLCLSIQSSAVMNLRFWAGFYVRRLFRIMPLYLLALAVYIQLGGGVDYFGIDSIISHVFLLNIFMPWYANDIISVEWSIAVEMAFYLVFPLFYMISQRRLDFIFIFIVLFSLYPIRDLVYMSIGDNYFKYRAYTLFWYLHIFLLGIVAYTLKLQTDWGKLVSSYADPAIAALLVALLVLGESNLSVLAFGAITFLVLMRCRTDCLLRRILSGRLIVFAGGISFSIYLWHILGIRLFGPFWAVPATIGLSYLTYRFVERPFMKLGRKLGSRLEGEPRAIA</sequence>
<dbReference type="GO" id="GO:0000271">
    <property type="term" value="P:polysaccharide biosynthetic process"/>
    <property type="evidence" value="ECO:0007669"/>
    <property type="project" value="TreeGrafter"/>
</dbReference>
<dbReference type="EMBL" id="CP013068">
    <property type="protein sequence ID" value="ALV26687.1"/>
    <property type="molecule type" value="Genomic_DNA"/>
</dbReference>
<evidence type="ECO:0000256" key="1">
    <source>
        <dbReference type="SAM" id="Phobius"/>
    </source>
</evidence>
<organism evidence="3 4">
    <name type="scientific">Pannonibacter phragmitetus</name>
    <dbReference type="NCBI Taxonomy" id="121719"/>
    <lineage>
        <taxon>Bacteria</taxon>
        <taxon>Pseudomonadati</taxon>
        <taxon>Pseudomonadota</taxon>
        <taxon>Alphaproteobacteria</taxon>
        <taxon>Hyphomicrobiales</taxon>
        <taxon>Stappiaceae</taxon>
        <taxon>Pannonibacter</taxon>
    </lineage>
</organism>
<feature type="transmembrane region" description="Helical" evidence="1">
    <location>
        <begin position="134"/>
        <end position="153"/>
    </location>
</feature>
<keyword evidence="4" id="KW-1185">Reference proteome</keyword>
<protein>
    <recommendedName>
        <fullName evidence="2">Acyltransferase 3 domain-containing protein</fullName>
    </recommendedName>
</protein>
<accession>A0A0U3EKT4</accession>
<feature type="transmembrane region" description="Helical" evidence="1">
    <location>
        <begin position="294"/>
        <end position="313"/>
    </location>
</feature>
<dbReference type="GO" id="GO:0016747">
    <property type="term" value="F:acyltransferase activity, transferring groups other than amino-acyl groups"/>
    <property type="evidence" value="ECO:0007669"/>
    <property type="project" value="InterPro"/>
</dbReference>
<feature type="transmembrane region" description="Helical" evidence="1">
    <location>
        <begin position="50"/>
        <end position="70"/>
    </location>
</feature>
<dbReference type="InterPro" id="IPR002656">
    <property type="entry name" value="Acyl_transf_3_dom"/>
</dbReference>
<feature type="transmembrane region" description="Helical" evidence="1">
    <location>
        <begin position="12"/>
        <end position="30"/>
    </location>
</feature>
<feature type="domain" description="Acyltransferase 3" evidence="2">
    <location>
        <begin position="7"/>
        <end position="299"/>
    </location>
</feature>
<dbReference type="InterPro" id="IPR050879">
    <property type="entry name" value="Acyltransferase_3"/>
</dbReference>
<dbReference type="GO" id="GO:0016020">
    <property type="term" value="C:membrane"/>
    <property type="evidence" value="ECO:0007669"/>
    <property type="project" value="TreeGrafter"/>
</dbReference>